<comment type="caution">
    <text evidence="3">The sequence shown here is derived from an EMBL/GenBank/DDBJ whole genome shotgun (WGS) entry which is preliminary data.</text>
</comment>
<proteinExistence type="predicted"/>
<feature type="transmembrane region" description="Helical" evidence="1">
    <location>
        <begin position="38"/>
        <end position="57"/>
    </location>
</feature>
<dbReference type="PANTHER" id="PTHR30336">
    <property type="entry name" value="INNER MEMBRANE PROTEIN, PROBABLE PERMEASE"/>
    <property type="match status" value="1"/>
</dbReference>
<gene>
    <name evidence="3" type="ORF">EV210_10938</name>
</gene>
<evidence type="ECO:0000259" key="2">
    <source>
        <dbReference type="Pfam" id="PF02698"/>
    </source>
</evidence>
<evidence type="ECO:0000313" key="3">
    <source>
        <dbReference type="EMBL" id="TCL36089.1"/>
    </source>
</evidence>
<dbReference type="InterPro" id="IPR003848">
    <property type="entry name" value="DUF218"/>
</dbReference>
<feature type="transmembrane region" description="Helical" evidence="1">
    <location>
        <begin position="12"/>
        <end position="31"/>
    </location>
</feature>
<dbReference type="PANTHER" id="PTHR30336:SF4">
    <property type="entry name" value="ENVELOPE BIOGENESIS FACTOR ELYC"/>
    <property type="match status" value="1"/>
</dbReference>
<evidence type="ECO:0000313" key="4">
    <source>
        <dbReference type="Proteomes" id="UP000295063"/>
    </source>
</evidence>
<dbReference type="RefSeq" id="WP_132081700.1">
    <property type="nucleotide sequence ID" value="NZ_SLUI01000009.1"/>
</dbReference>
<dbReference type="EMBL" id="SLUI01000009">
    <property type="protein sequence ID" value="TCL36089.1"/>
    <property type="molecule type" value="Genomic_DNA"/>
</dbReference>
<dbReference type="GO" id="GO:0005886">
    <property type="term" value="C:plasma membrane"/>
    <property type="evidence" value="ECO:0007669"/>
    <property type="project" value="TreeGrafter"/>
</dbReference>
<keyword evidence="1" id="KW-0812">Transmembrane</keyword>
<dbReference type="InterPro" id="IPR051599">
    <property type="entry name" value="Cell_Envelope_Assoc"/>
</dbReference>
<dbReference type="InterPro" id="IPR014729">
    <property type="entry name" value="Rossmann-like_a/b/a_fold"/>
</dbReference>
<feature type="domain" description="DUF218" evidence="2">
    <location>
        <begin position="77"/>
        <end position="243"/>
    </location>
</feature>
<keyword evidence="1" id="KW-0472">Membrane</keyword>
<evidence type="ECO:0000256" key="1">
    <source>
        <dbReference type="SAM" id="Phobius"/>
    </source>
</evidence>
<accession>A0A4R1PV89</accession>
<keyword evidence="4" id="KW-1185">Reference proteome</keyword>
<dbReference type="Proteomes" id="UP000295063">
    <property type="component" value="Unassembled WGS sequence"/>
</dbReference>
<organism evidence="3 4">
    <name type="scientific">Anaerospora hongkongensis</name>
    <dbReference type="NCBI Taxonomy" id="244830"/>
    <lineage>
        <taxon>Bacteria</taxon>
        <taxon>Bacillati</taxon>
        <taxon>Bacillota</taxon>
        <taxon>Negativicutes</taxon>
        <taxon>Selenomonadales</taxon>
        <taxon>Sporomusaceae</taxon>
        <taxon>Anaerospora</taxon>
    </lineage>
</organism>
<name>A0A4R1PV89_9FIRM</name>
<dbReference type="GO" id="GO:0000270">
    <property type="term" value="P:peptidoglycan metabolic process"/>
    <property type="evidence" value="ECO:0007669"/>
    <property type="project" value="TreeGrafter"/>
</dbReference>
<sequence length="250" mass="27366">MLYVLKVIYSTFFVPPGLFLVLLLALVTKLYRRQRESAAILCVITALFYLCTIPAVADPVIRSLESRYSPPAAFSGDVIVLLGGGATMDTPNLDGHGHLSGSAANRLLTAAQLYHKYKLPILVSGGKVLETTGTEAEISRTILLGLGIPDDKIIIENQSLNTTQNAEYSKKLLDTHGYSQPILVTSAFHMPRAVLQFQKTGIKVLPWPTDYQANVHSLVSWFDFVPSSGALTNIALSIKEYLGIAAIRWY</sequence>
<dbReference type="Gene3D" id="3.40.50.620">
    <property type="entry name" value="HUPs"/>
    <property type="match status" value="1"/>
</dbReference>
<reference evidence="3 4" key="1">
    <citation type="submission" date="2019-03" db="EMBL/GenBank/DDBJ databases">
        <title>Genomic Encyclopedia of Type Strains, Phase IV (KMG-IV): sequencing the most valuable type-strain genomes for metagenomic binning, comparative biology and taxonomic classification.</title>
        <authorList>
            <person name="Goeker M."/>
        </authorList>
    </citation>
    <scope>NUCLEOTIDE SEQUENCE [LARGE SCALE GENOMIC DNA]</scope>
    <source>
        <strain evidence="3 4">DSM 15969</strain>
    </source>
</reference>
<dbReference type="Pfam" id="PF02698">
    <property type="entry name" value="DUF218"/>
    <property type="match status" value="1"/>
</dbReference>
<dbReference type="CDD" id="cd06259">
    <property type="entry name" value="YdcF-like"/>
    <property type="match status" value="1"/>
</dbReference>
<dbReference type="GO" id="GO:0043164">
    <property type="term" value="P:Gram-negative-bacterium-type cell wall biogenesis"/>
    <property type="evidence" value="ECO:0007669"/>
    <property type="project" value="TreeGrafter"/>
</dbReference>
<keyword evidence="1" id="KW-1133">Transmembrane helix</keyword>
<dbReference type="AlphaFoldDB" id="A0A4R1PV89"/>
<dbReference type="OrthoDB" id="9782395at2"/>
<protein>
    <submittedName>
        <fullName evidence="3">Uncharacterized SAM-binding protein YcdF (DUF218 family)</fullName>
    </submittedName>
</protein>